<feature type="transmembrane region" description="Helical" evidence="8">
    <location>
        <begin position="203"/>
        <end position="223"/>
    </location>
</feature>
<evidence type="ECO:0000313" key="10">
    <source>
        <dbReference type="EMBL" id="USY20672.1"/>
    </source>
</evidence>
<feature type="transmembrane region" description="Helical" evidence="8">
    <location>
        <begin position="139"/>
        <end position="164"/>
    </location>
</feature>
<dbReference type="SUPFAM" id="SSF103473">
    <property type="entry name" value="MFS general substrate transporter"/>
    <property type="match status" value="1"/>
</dbReference>
<comment type="subcellular location">
    <subcellularLocation>
        <location evidence="1">Cell membrane</location>
        <topology evidence="1">Multi-pass membrane protein</topology>
    </subcellularLocation>
</comment>
<evidence type="ECO:0000256" key="2">
    <source>
        <dbReference type="ARBA" id="ARBA00022448"/>
    </source>
</evidence>
<sequence length="494" mass="49896">MDHTAQQPPVDPALSPKAAASGPAASASASGPPGREPGSALSPRARLAFTMLAVVQATLIFTITLISVPLPHIAREFGLSAADLVLINAAYGLPFSGLLLFGGRLTDRYGGRLMFVAGLLLFGLASMTAAFAPTFEALVAVRFCQGVGAAMTAPAALAVLRAVFPDPIAFGRAMAVWGGVSVLGGAAGTLISGAVAAWVSWRWIFAVPVLVAALGLAVTRRLLPADPARGTRDRPGLDPAGAVLATLGISIGSYGLILSGDHPWGSAQVLAPIVVGLVLLAAFLMVERRVRDPLLPPGFVVEPRRLVGLFGIFLAAAGVALVTFLLSLHLQQQMGWSALATTGAFVPFTVALIATNLLSGRLVGRYGAGPVTVAGLVIGAAGLALLTGVSPDGSFALTLLPGVILLPVGATFIFSGSAVLSTANVPQHQAGLAGGVMNTAMELGPTVGLAALMAVAAAQAEVVVGYAWAFGAGAAVYLLVAILAAVAIRRRPVS</sequence>
<dbReference type="InterPro" id="IPR020846">
    <property type="entry name" value="MFS_dom"/>
</dbReference>
<protein>
    <submittedName>
        <fullName evidence="10">MFS transporter</fullName>
    </submittedName>
</protein>
<feature type="transmembrane region" description="Helical" evidence="8">
    <location>
        <begin position="235"/>
        <end position="257"/>
    </location>
</feature>
<proteinExistence type="predicted"/>
<evidence type="ECO:0000256" key="3">
    <source>
        <dbReference type="ARBA" id="ARBA00022475"/>
    </source>
</evidence>
<dbReference type="CDD" id="cd17321">
    <property type="entry name" value="MFS_MMR_MDR_like"/>
    <property type="match status" value="1"/>
</dbReference>
<feature type="transmembrane region" description="Helical" evidence="8">
    <location>
        <begin position="113"/>
        <end position="133"/>
    </location>
</feature>
<feature type="region of interest" description="Disordered" evidence="7">
    <location>
        <begin position="1"/>
        <end position="39"/>
    </location>
</feature>
<evidence type="ECO:0000256" key="6">
    <source>
        <dbReference type="ARBA" id="ARBA00023136"/>
    </source>
</evidence>
<feature type="transmembrane region" description="Helical" evidence="8">
    <location>
        <begin position="47"/>
        <end position="68"/>
    </location>
</feature>
<keyword evidence="11" id="KW-1185">Reference proteome</keyword>
<feature type="transmembrane region" description="Helical" evidence="8">
    <location>
        <begin position="176"/>
        <end position="197"/>
    </location>
</feature>
<dbReference type="PROSITE" id="PS50850">
    <property type="entry name" value="MFS"/>
    <property type="match status" value="1"/>
</dbReference>
<evidence type="ECO:0000256" key="8">
    <source>
        <dbReference type="SAM" id="Phobius"/>
    </source>
</evidence>
<accession>A0ABY5D8K5</accession>
<evidence type="ECO:0000256" key="1">
    <source>
        <dbReference type="ARBA" id="ARBA00004651"/>
    </source>
</evidence>
<feature type="transmembrane region" description="Helical" evidence="8">
    <location>
        <begin position="269"/>
        <end position="286"/>
    </location>
</feature>
<dbReference type="InterPro" id="IPR011701">
    <property type="entry name" value="MFS"/>
</dbReference>
<name>A0ABY5D8K5_9ACTN</name>
<dbReference type="Pfam" id="PF07690">
    <property type="entry name" value="MFS_1"/>
    <property type="match status" value="1"/>
</dbReference>
<feature type="transmembrane region" description="Helical" evidence="8">
    <location>
        <begin position="366"/>
        <end position="389"/>
    </location>
</feature>
<dbReference type="PANTHER" id="PTHR42718:SF46">
    <property type="entry name" value="BLR6921 PROTEIN"/>
    <property type="match status" value="1"/>
</dbReference>
<keyword evidence="3" id="KW-1003">Cell membrane</keyword>
<evidence type="ECO:0000256" key="5">
    <source>
        <dbReference type="ARBA" id="ARBA00022989"/>
    </source>
</evidence>
<feature type="transmembrane region" description="Helical" evidence="8">
    <location>
        <begin position="80"/>
        <end position="101"/>
    </location>
</feature>
<dbReference type="Gene3D" id="1.20.1720.10">
    <property type="entry name" value="Multidrug resistance protein D"/>
    <property type="match status" value="1"/>
</dbReference>
<keyword evidence="5 8" id="KW-1133">Transmembrane helix</keyword>
<keyword evidence="2" id="KW-0813">Transport</keyword>
<organism evidence="10 11">
    <name type="scientific">Nocardiopsis exhalans</name>
    <dbReference type="NCBI Taxonomy" id="163604"/>
    <lineage>
        <taxon>Bacteria</taxon>
        <taxon>Bacillati</taxon>
        <taxon>Actinomycetota</taxon>
        <taxon>Actinomycetes</taxon>
        <taxon>Streptosporangiales</taxon>
        <taxon>Nocardiopsidaceae</taxon>
        <taxon>Nocardiopsis</taxon>
    </lineage>
</organism>
<feature type="compositionally biased region" description="Low complexity" evidence="7">
    <location>
        <begin position="12"/>
        <end position="39"/>
    </location>
</feature>
<feature type="transmembrane region" description="Helical" evidence="8">
    <location>
        <begin position="440"/>
        <end position="460"/>
    </location>
</feature>
<evidence type="ECO:0000313" key="11">
    <source>
        <dbReference type="Proteomes" id="UP001055940"/>
    </source>
</evidence>
<feature type="transmembrane region" description="Helical" evidence="8">
    <location>
        <begin position="334"/>
        <end position="354"/>
    </location>
</feature>
<dbReference type="RefSeq" id="WP_254419708.1">
    <property type="nucleotide sequence ID" value="NZ_BAAAJB010000017.1"/>
</dbReference>
<feature type="domain" description="Major facilitator superfamily (MFS) profile" evidence="9">
    <location>
        <begin position="48"/>
        <end position="492"/>
    </location>
</feature>
<keyword evidence="4 8" id="KW-0812">Transmembrane</keyword>
<reference evidence="10" key="1">
    <citation type="submission" date="2022-06" db="EMBL/GenBank/DDBJ databases">
        <authorList>
            <person name="Ping M."/>
        </authorList>
    </citation>
    <scope>NUCLEOTIDE SEQUENCE</scope>
    <source>
        <strain evidence="10">JCM11759T</strain>
    </source>
</reference>
<feature type="transmembrane region" description="Helical" evidence="8">
    <location>
        <begin position="306"/>
        <end position="328"/>
    </location>
</feature>
<evidence type="ECO:0000256" key="4">
    <source>
        <dbReference type="ARBA" id="ARBA00022692"/>
    </source>
</evidence>
<dbReference type="InterPro" id="IPR036259">
    <property type="entry name" value="MFS_trans_sf"/>
</dbReference>
<dbReference type="EMBL" id="CP099837">
    <property type="protein sequence ID" value="USY20672.1"/>
    <property type="molecule type" value="Genomic_DNA"/>
</dbReference>
<feature type="transmembrane region" description="Helical" evidence="8">
    <location>
        <begin position="466"/>
        <end position="488"/>
    </location>
</feature>
<evidence type="ECO:0000256" key="7">
    <source>
        <dbReference type="SAM" id="MobiDB-lite"/>
    </source>
</evidence>
<dbReference type="Gene3D" id="1.20.1250.20">
    <property type="entry name" value="MFS general substrate transporter like domains"/>
    <property type="match status" value="1"/>
</dbReference>
<dbReference type="Proteomes" id="UP001055940">
    <property type="component" value="Chromosome"/>
</dbReference>
<evidence type="ECO:0000259" key="9">
    <source>
        <dbReference type="PROSITE" id="PS50850"/>
    </source>
</evidence>
<dbReference type="PANTHER" id="PTHR42718">
    <property type="entry name" value="MAJOR FACILITATOR SUPERFAMILY MULTIDRUG TRANSPORTER MFSC"/>
    <property type="match status" value="1"/>
</dbReference>
<gene>
    <name evidence="10" type="ORF">NE857_03175</name>
</gene>
<keyword evidence="6 8" id="KW-0472">Membrane</keyword>
<feature type="transmembrane region" description="Helical" evidence="8">
    <location>
        <begin position="395"/>
        <end position="420"/>
    </location>
</feature>